<gene>
    <name evidence="2" type="ORF">SAMN05216559_1714</name>
</gene>
<dbReference type="EMBL" id="FOZK01000002">
    <property type="protein sequence ID" value="SFR96813.1"/>
    <property type="molecule type" value="Genomic_DNA"/>
</dbReference>
<dbReference type="STRING" id="767519.SAMN05216559_1714"/>
<evidence type="ECO:0000256" key="1">
    <source>
        <dbReference type="SAM" id="Phobius"/>
    </source>
</evidence>
<accession>A0A1I6L003</accession>
<name>A0A1I6L003_9EURY</name>
<keyword evidence="1" id="KW-1133">Transmembrane helix</keyword>
<organism evidence="2 3">
    <name type="scientific">Halomicrobium zhouii</name>
    <dbReference type="NCBI Taxonomy" id="767519"/>
    <lineage>
        <taxon>Archaea</taxon>
        <taxon>Methanobacteriati</taxon>
        <taxon>Methanobacteriota</taxon>
        <taxon>Stenosarchaea group</taxon>
        <taxon>Halobacteria</taxon>
        <taxon>Halobacteriales</taxon>
        <taxon>Haloarculaceae</taxon>
        <taxon>Halomicrobium</taxon>
    </lineage>
</organism>
<feature type="transmembrane region" description="Helical" evidence="1">
    <location>
        <begin position="103"/>
        <end position="121"/>
    </location>
</feature>
<reference evidence="2 3" key="1">
    <citation type="submission" date="2016-10" db="EMBL/GenBank/DDBJ databases">
        <authorList>
            <person name="de Groot N.N."/>
        </authorList>
    </citation>
    <scope>NUCLEOTIDE SEQUENCE [LARGE SCALE GENOMIC DNA]</scope>
    <source>
        <strain evidence="2 3">CGMCC 1.10457</strain>
    </source>
</reference>
<evidence type="ECO:0000313" key="2">
    <source>
        <dbReference type="EMBL" id="SFR96813.1"/>
    </source>
</evidence>
<keyword evidence="1" id="KW-0812">Transmembrane</keyword>
<evidence type="ECO:0000313" key="3">
    <source>
        <dbReference type="Proteomes" id="UP000199062"/>
    </source>
</evidence>
<sequence>MSSGRSLRRLARIAGGAAGLSGSYGFLRLMGAFGPVSCWTSQTSSESSSGGVTSTAVSRGCEAGVDYLLGSTGGNAPVLFFWAVVLLALTGVGVVSVWTDRRLLNWATVCLGGVITVVGMFSIGGQFLFPTLCLFAAAVALSVRARREPSVRA</sequence>
<dbReference type="OrthoDB" id="351365at2157"/>
<protein>
    <submittedName>
        <fullName evidence="2">Uncharacterized protein</fullName>
    </submittedName>
</protein>
<dbReference type="AlphaFoldDB" id="A0A1I6L003"/>
<proteinExistence type="predicted"/>
<keyword evidence="3" id="KW-1185">Reference proteome</keyword>
<dbReference type="RefSeq" id="WP_143117663.1">
    <property type="nucleotide sequence ID" value="NZ_FOZK01000002.1"/>
</dbReference>
<feature type="transmembrane region" description="Helical" evidence="1">
    <location>
        <begin position="79"/>
        <end position="98"/>
    </location>
</feature>
<dbReference type="Proteomes" id="UP000199062">
    <property type="component" value="Unassembled WGS sequence"/>
</dbReference>
<keyword evidence="1" id="KW-0472">Membrane</keyword>